<dbReference type="InterPro" id="IPR022542">
    <property type="entry name" value="FOCAD/RST1_DUF3730"/>
</dbReference>
<dbReference type="SUPFAM" id="SSF48371">
    <property type="entry name" value="ARM repeat"/>
    <property type="match status" value="1"/>
</dbReference>
<accession>A0AA38MB41</accession>
<dbReference type="InterPro" id="IPR016024">
    <property type="entry name" value="ARM-type_fold"/>
</dbReference>
<dbReference type="InterPro" id="IPR045163">
    <property type="entry name" value="Focadhesin/RST1"/>
</dbReference>
<protein>
    <recommendedName>
        <fullName evidence="2">DUF3730 domain-containing protein</fullName>
    </recommendedName>
</protein>
<dbReference type="EMBL" id="JALNTZ010000006">
    <property type="protein sequence ID" value="KAJ3649928.1"/>
    <property type="molecule type" value="Genomic_DNA"/>
</dbReference>
<feature type="domain" description="DUF3730" evidence="2">
    <location>
        <begin position="466"/>
        <end position="685"/>
    </location>
</feature>
<dbReference type="GO" id="GO:0060147">
    <property type="term" value="P:regulation of post-transcriptional gene silencing"/>
    <property type="evidence" value="ECO:0007669"/>
    <property type="project" value="InterPro"/>
</dbReference>
<evidence type="ECO:0000313" key="4">
    <source>
        <dbReference type="Proteomes" id="UP001168821"/>
    </source>
</evidence>
<evidence type="ECO:0000256" key="1">
    <source>
        <dbReference type="SAM" id="Phobius"/>
    </source>
</evidence>
<proteinExistence type="predicted"/>
<keyword evidence="1" id="KW-0472">Membrane</keyword>
<keyword evidence="1" id="KW-1133">Transmembrane helix</keyword>
<dbReference type="PANTHER" id="PTHR16212:SF4">
    <property type="entry name" value="FOCADHESIN"/>
    <property type="match status" value="1"/>
</dbReference>
<keyword evidence="1" id="KW-0812">Transmembrane</keyword>
<evidence type="ECO:0000259" key="2">
    <source>
        <dbReference type="Pfam" id="PF12530"/>
    </source>
</evidence>
<comment type="caution">
    <text evidence="3">The sequence shown here is derived from an EMBL/GenBank/DDBJ whole genome shotgun (WGS) entry which is preliminary data.</text>
</comment>
<evidence type="ECO:0000313" key="3">
    <source>
        <dbReference type="EMBL" id="KAJ3649928.1"/>
    </source>
</evidence>
<gene>
    <name evidence="3" type="ORF">Zmor_021644</name>
</gene>
<dbReference type="PANTHER" id="PTHR16212">
    <property type="entry name" value="FOCADHESIN FAMILY MEMBER"/>
    <property type="match status" value="1"/>
</dbReference>
<dbReference type="Proteomes" id="UP001168821">
    <property type="component" value="Unassembled WGS sequence"/>
</dbReference>
<name>A0AA38MB41_9CUCU</name>
<keyword evidence="4" id="KW-1185">Reference proteome</keyword>
<feature type="transmembrane region" description="Helical" evidence="1">
    <location>
        <begin position="1067"/>
        <end position="1088"/>
    </location>
</feature>
<organism evidence="3 4">
    <name type="scientific">Zophobas morio</name>
    <dbReference type="NCBI Taxonomy" id="2755281"/>
    <lineage>
        <taxon>Eukaryota</taxon>
        <taxon>Metazoa</taxon>
        <taxon>Ecdysozoa</taxon>
        <taxon>Arthropoda</taxon>
        <taxon>Hexapoda</taxon>
        <taxon>Insecta</taxon>
        <taxon>Pterygota</taxon>
        <taxon>Neoptera</taxon>
        <taxon>Endopterygota</taxon>
        <taxon>Coleoptera</taxon>
        <taxon>Polyphaga</taxon>
        <taxon>Cucujiformia</taxon>
        <taxon>Tenebrionidae</taxon>
        <taxon>Zophobas</taxon>
    </lineage>
</organism>
<dbReference type="AlphaFoldDB" id="A0AA38MB41"/>
<reference evidence="3" key="1">
    <citation type="journal article" date="2023" name="G3 (Bethesda)">
        <title>Whole genome assemblies of Zophobas morio and Tenebrio molitor.</title>
        <authorList>
            <person name="Kaur S."/>
            <person name="Stinson S.A."/>
            <person name="diCenzo G.C."/>
        </authorList>
    </citation>
    <scope>NUCLEOTIDE SEQUENCE</scope>
    <source>
        <strain evidence="3">QUZm001</strain>
    </source>
</reference>
<dbReference type="Pfam" id="PF12530">
    <property type="entry name" value="DUF3730"/>
    <property type="match status" value="1"/>
</dbReference>
<sequence length="1169" mass="133935">MEDLNNKLNSGDPVVVAQTVSKLVQIIKNKKENDILDVAEFKFLKEKCFSSSSAINVVAAEGILNIVRAGDCALVKSIITDLISVITTTKCSSDVAFLINSLLLVDLEKEMSLNNSYKSNFNLRLPQHPFIIMLNEDISYWSSVFREIMLSYRTADTSVISYYNELYKPVFLYTLCHPDGNHMLTFKQKLWSFLIQKEAVFRNDSNLVNTVLSWMQLESRDAIQVNSDFLIELSELNRQKCIIDPDLLLLWQISAIYQLILNNFDPRTMMFCAMNSLENVNNKIILNPILLTLAKCMSSCPSVYLLHLLKLSKVIISKAECDAVTKNIFKSSLLQWITNPSDLIGDSILYANNLFSLLQKQSEESRTRLKGFLQFIQNSQELISTNSEVYFSIQMYILLESWKTENDIISWLEKLENAPIFFIIKIFNFLTGLFLTEFEQTTITIRVFDLILKCVDYNKTLASDVLTVILFKLTNVTDSKIHYQLLKAVPTMAITKSNFQKIVGTIQALNKGRNTMKTFSTTLMLDLWKIDSKCYPYLENFLIAPYNNQGDRWEFFVTKAHILKELCAMKPELYGKEIVAHLSKILNECNNADGATACALAIDGITLLCKSEIIDAVTTWATLEPMFKSENRVPVIKSLCLLMAEIPSLSYSEAYPKLTEDVVAKLWEYLLLNPSDEVWTATLSALTNFSTDQIVAQMPEEFFDEETLNTRRTGHVVPGHCWVRFLKNCAASKLKIAGDFLIKLMSIEISNYLKFVYQVKGTREPADYSYLPVNSVVRGISTYIKSKMLKWKGSTNKEVYLQCLRTFSQKYSKPLPPLDWCFLQELFHEPEAKNCCINIAAHQVVLSGTARRFIVNYIEALVQDHTNENDVLLIYCNLKHLANSVQPFTLKPFLEGTIYNAVELFKNGNEEVLNNILVHVKHTLKDEDIQEANKLVIAQIISDVFNESDNSSKLFQLLLECVILFPTQCINDMSSPKSVKEIGTEWFKRAVIIRCYLAINSSNAPLNVLNGLMESGSSFTESIPFIFEQFAAVFEKHKNNTDCVLWVLELIGQIQAITVEKSEQKEIFFLCNVFILAVVVFSGHSVFLKDFSDCEAMYKLFPRAIATLLDVNHWSICTTQALEWFYHMYTEKMFHKEYRNMFAQCLQALRHETEFHKNMKWTKYLNSEC</sequence>